<keyword evidence="2" id="KW-1185">Reference proteome</keyword>
<name>A0A9P5V744_9FUNG</name>
<dbReference type="OrthoDB" id="2436746at2759"/>
<gene>
    <name evidence="1" type="ORF">BG015_001331</name>
</gene>
<organism evidence="1 2">
    <name type="scientific">Linnemannia schmuckeri</name>
    <dbReference type="NCBI Taxonomy" id="64567"/>
    <lineage>
        <taxon>Eukaryota</taxon>
        <taxon>Fungi</taxon>
        <taxon>Fungi incertae sedis</taxon>
        <taxon>Mucoromycota</taxon>
        <taxon>Mortierellomycotina</taxon>
        <taxon>Mortierellomycetes</taxon>
        <taxon>Mortierellales</taxon>
        <taxon>Mortierellaceae</taxon>
        <taxon>Linnemannia</taxon>
    </lineage>
</organism>
<reference evidence="1" key="1">
    <citation type="journal article" date="2020" name="Fungal Divers.">
        <title>Resolving the Mortierellaceae phylogeny through synthesis of multi-gene phylogenetics and phylogenomics.</title>
        <authorList>
            <person name="Vandepol N."/>
            <person name="Liber J."/>
            <person name="Desiro A."/>
            <person name="Na H."/>
            <person name="Kennedy M."/>
            <person name="Barry K."/>
            <person name="Grigoriev I.V."/>
            <person name="Miller A.N."/>
            <person name="O'Donnell K."/>
            <person name="Stajich J.E."/>
            <person name="Bonito G."/>
        </authorList>
    </citation>
    <scope>NUCLEOTIDE SEQUENCE</scope>
    <source>
        <strain evidence="1">NRRL 6426</strain>
    </source>
</reference>
<accession>A0A9P5V744</accession>
<evidence type="ECO:0000313" key="1">
    <source>
        <dbReference type="EMBL" id="KAF9141281.1"/>
    </source>
</evidence>
<sequence>MPFSQGRHIPEFTMQEIAQSNIRVLKLELSDIWTVGSLTGFSFGKGRYRPLTSLFMNPKRKALRFYNLCKFGLRTSKFPSSQKPFMRLQSLHFLSLIFLPDVLNLCPNLIDLHLGTRIKFRSEQCPKLDAASAPEEELDGRVKSETYTGKSLKELVSITNLSGLYALQDYIRQSATTIEAFIFENYHCKDFILDLTPMILDYHASLLFAKPSHLDLQTAISPGSMQLLSILLPNVRLFHLGLGPHMTELDLKPFSIAAISKTTPPTPFQLQSLPLTGSPKSNISHISSKPFLNATCTLKALYHESSSCSGLFL</sequence>
<proteinExistence type="predicted"/>
<comment type="caution">
    <text evidence="1">The sequence shown here is derived from an EMBL/GenBank/DDBJ whole genome shotgun (WGS) entry which is preliminary data.</text>
</comment>
<dbReference type="AlphaFoldDB" id="A0A9P5V744"/>
<dbReference type="EMBL" id="JAAAUQ010001239">
    <property type="protein sequence ID" value="KAF9141281.1"/>
    <property type="molecule type" value="Genomic_DNA"/>
</dbReference>
<dbReference type="Proteomes" id="UP000748756">
    <property type="component" value="Unassembled WGS sequence"/>
</dbReference>
<protein>
    <submittedName>
        <fullName evidence="1">Uncharacterized protein</fullName>
    </submittedName>
</protein>
<evidence type="ECO:0000313" key="2">
    <source>
        <dbReference type="Proteomes" id="UP000748756"/>
    </source>
</evidence>